<reference evidence="2" key="1">
    <citation type="submission" date="2021-01" db="EMBL/GenBank/DDBJ databases">
        <title>Caligus Genome Assembly.</title>
        <authorList>
            <person name="Gallardo-Escarate C."/>
        </authorList>
    </citation>
    <scope>NUCLEOTIDE SEQUENCE [LARGE SCALE GENOMIC DNA]</scope>
</reference>
<organism evidence="1 2">
    <name type="scientific">Caligus rogercresseyi</name>
    <name type="common">Sea louse</name>
    <dbReference type="NCBI Taxonomy" id="217165"/>
    <lineage>
        <taxon>Eukaryota</taxon>
        <taxon>Metazoa</taxon>
        <taxon>Ecdysozoa</taxon>
        <taxon>Arthropoda</taxon>
        <taxon>Crustacea</taxon>
        <taxon>Multicrustacea</taxon>
        <taxon>Hexanauplia</taxon>
        <taxon>Copepoda</taxon>
        <taxon>Siphonostomatoida</taxon>
        <taxon>Caligidae</taxon>
        <taxon>Caligus</taxon>
    </lineage>
</organism>
<feature type="non-terminal residue" evidence="1">
    <location>
        <position position="1"/>
    </location>
</feature>
<evidence type="ECO:0000313" key="1">
    <source>
        <dbReference type="EMBL" id="QQP56789.1"/>
    </source>
</evidence>
<dbReference type="AlphaFoldDB" id="A0A7T8KIZ1"/>
<evidence type="ECO:0000313" key="2">
    <source>
        <dbReference type="Proteomes" id="UP000595437"/>
    </source>
</evidence>
<gene>
    <name evidence="1" type="ORF">FKW44_001566</name>
</gene>
<keyword evidence="2" id="KW-1185">Reference proteome</keyword>
<accession>A0A7T8KIZ1</accession>
<sequence>ESLHQQRSKTIKFAVLNLKALVAKKADLTGNFAAKRITVENNLAAVARYAAF</sequence>
<proteinExistence type="predicted"/>
<name>A0A7T8KIZ1_CALRO</name>
<dbReference type="EMBL" id="CP045890">
    <property type="protein sequence ID" value="QQP56789.1"/>
    <property type="molecule type" value="Genomic_DNA"/>
</dbReference>
<protein>
    <submittedName>
        <fullName evidence="1">Uncharacterized protein</fullName>
    </submittedName>
</protein>
<dbReference type="Proteomes" id="UP000595437">
    <property type="component" value="Chromosome 1"/>
</dbReference>